<name>A0A8S9NZ74_BRACR</name>
<dbReference type="Proteomes" id="UP000712600">
    <property type="component" value="Unassembled WGS sequence"/>
</dbReference>
<organism evidence="1 2">
    <name type="scientific">Brassica cretica</name>
    <name type="common">Mustard</name>
    <dbReference type="NCBI Taxonomy" id="69181"/>
    <lineage>
        <taxon>Eukaryota</taxon>
        <taxon>Viridiplantae</taxon>
        <taxon>Streptophyta</taxon>
        <taxon>Embryophyta</taxon>
        <taxon>Tracheophyta</taxon>
        <taxon>Spermatophyta</taxon>
        <taxon>Magnoliopsida</taxon>
        <taxon>eudicotyledons</taxon>
        <taxon>Gunneridae</taxon>
        <taxon>Pentapetalae</taxon>
        <taxon>rosids</taxon>
        <taxon>malvids</taxon>
        <taxon>Brassicales</taxon>
        <taxon>Brassicaceae</taxon>
        <taxon>Brassiceae</taxon>
        <taxon>Brassica</taxon>
    </lineage>
</organism>
<gene>
    <name evidence="1" type="ORF">F2Q69_00005896</name>
</gene>
<proteinExistence type="predicted"/>
<comment type="caution">
    <text evidence="1">The sequence shown here is derived from an EMBL/GenBank/DDBJ whole genome shotgun (WGS) entry which is preliminary data.</text>
</comment>
<protein>
    <submittedName>
        <fullName evidence="1">Uncharacterized protein</fullName>
    </submittedName>
</protein>
<accession>A0A8S9NZ74</accession>
<sequence length="99" mass="11059">MALNPPSLLRLRKLAEFLKTLEYQPRDKFWDLVSGCLILCLEMLETSVLGLGQDLGLVTVLGGAMTTSNYIFRIVFDLIPSHFKVCDMLSAYVTCMVGI</sequence>
<evidence type="ECO:0000313" key="1">
    <source>
        <dbReference type="EMBL" id="KAF3508749.1"/>
    </source>
</evidence>
<reference evidence="1" key="1">
    <citation type="submission" date="2019-12" db="EMBL/GenBank/DDBJ databases">
        <title>Genome sequencing and annotation of Brassica cretica.</title>
        <authorList>
            <person name="Studholme D.J."/>
            <person name="Sarris P."/>
        </authorList>
    </citation>
    <scope>NUCLEOTIDE SEQUENCE</scope>
    <source>
        <strain evidence="1">PFS-109/04</strain>
        <tissue evidence="1">Leaf</tissue>
    </source>
</reference>
<dbReference type="EMBL" id="QGKX02001521">
    <property type="protein sequence ID" value="KAF3508749.1"/>
    <property type="molecule type" value="Genomic_DNA"/>
</dbReference>
<evidence type="ECO:0000313" key="2">
    <source>
        <dbReference type="Proteomes" id="UP000712600"/>
    </source>
</evidence>
<dbReference type="AlphaFoldDB" id="A0A8S9NZ74"/>